<evidence type="ECO:0000313" key="3">
    <source>
        <dbReference type="Proteomes" id="UP000270190"/>
    </source>
</evidence>
<evidence type="ECO:0000313" key="2">
    <source>
        <dbReference type="EMBL" id="SPP26586.1"/>
    </source>
</evidence>
<dbReference type="Proteomes" id="UP000270190">
    <property type="component" value="Unassembled WGS sequence"/>
</dbReference>
<keyword evidence="1" id="KW-0812">Transmembrane</keyword>
<dbReference type="RefSeq" id="WP_119946154.1">
    <property type="nucleotide sequence ID" value="NZ_CBCPKC010000002.1"/>
</dbReference>
<evidence type="ECO:0000256" key="1">
    <source>
        <dbReference type="SAM" id="Phobius"/>
    </source>
</evidence>
<dbReference type="AlphaFoldDB" id="A0A2X0QD69"/>
<evidence type="ECO:0008006" key="4">
    <source>
        <dbReference type="Google" id="ProtNLM"/>
    </source>
</evidence>
<accession>A0A2X0QD69</accession>
<protein>
    <recommendedName>
        <fullName evidence="4">Type II secretion system protein</fullName>
    </recommendedName>
</protein>
<gene>
    <name evidence="2" type="ORF">BTBSAS_100055</name>
</gene>
<organism evidence="2 3">
    <name type="scientific">Brochothrix thermosphacta</name>
    <name type="common">Microbacterium thermosphactum</name>
    <dbReference type="NCBI Taxonomy" id="2756"/>
    <lineage>
        <taxon>Bacteria</taxon>
        <taxon>Bacillati</taxon>
        <taxon>Bacillota</taxon>
        <taxon>Bacilli</taxon>
        <taxon>Bacillales</taxon>
        <taxon>Listeriaceae</taxon>
        <taxon>Brochothrix</taxon>
    </lineage>
</organism>
<feature type="transmembrane region" description="Helical" evidence="1">
    <location>
        <begin position="12"/>
        <end position="32"/>
    </location>
</feature>
<keyword evidence="1" id="KW-0472">Membrane</keyword>
<name>A0A2X0QD69_BROTH</name>
<proteinExistence type="predicted"/>
<dbReference type="GeneID" id="66538183"/>
<dbReference type="EMBL" id="OUNC01000002">
    <property type="protein sequence ID" value="SPP26586.1"/>
    <property type="molecule type" value="Genomic_DNA"/>
</dbReference>
<keyword evidence="1" id="KW-1133">Transmembrane helix</keyword>
<reference evidence="3" key="1">
    <citation type="submission" date="2018-04" db="EMBL/GenBank/DDBJ databases">
        <authorList>
            <person name="Illikoud N."/>
        </authorList>
    </citation>
    <scope>NUCLEOTIDE SEQUENCE [LARGE SCALE GENOMIC DNA]</scope>
</reference>
<sequence>MKKQNGFLLIEQLFALVLIILCASMFVGLFVISERSLNDVKVDNQLLAVMLQQLGEATESKGVMQIDKQDYRWQINKTGAQWQIEVENGTVRWTGTEQKVEKEWLHTR</sequence>